<dbReference type="PANTHER" id="PTHR11075:SF54">
    <property type="entry name" value="LARGE RIBOSOMAL SUBUNIT PROTEIN ML62"/>
    <property type="match status" value="1"/>
</dbReference>
<dbReference type="Proteomes" id="UP000694846">
    <property type="component" value="Unplaced"/>
</dbReference>
<name>A0A2S2QNT3_9HEMI</name>
<dbReference type="EC" id="3.1.1.29" evidence="1"/>
<dbReference type="PANTHER" id="PTHR11075">
    <property type="entry name" value="PEPTIDE CHAIN RELEASE FACTOR"/>
    <property type="match status" value="1"/>
</dbReference>
<accession>A0A2S2QNT3</accession>
<dbReference type="GO" id="GO:0016150">
    <property type="term" value="F:translation release factor activity, codon nonspecific"/>
    <property type="evidence" value="ECO:0007669"/>
    <property type="project" value="TreeGrafter"/>
</dbReference>
<dbReference type="EMBL" id="GGMS01010223">
    <property type="protein sequence ID" value="MBY79426.1"/>
    <property type="molecule type" value="Transcribed_RNA"/>
</dbReference>
<proteinExistence type="inferred from homology"/>
<evidence type="ECO:0000313" key="7">
    <source>
        <dbReference type="Proteomes" id="UP000694846"/>
    </source>
</evidence>
<protein>
    <recommendedName>
        <fullName evidence="3">Large ribosomal subunit protein mL62</fullName>
        <ecNumber evidence="1">3.1.1.29</ecNumber>
    </recommendedName>
    <alternativeName>
        <fullName evidence="4">Peptidyl-tRNA hydrolase ICT1, mitochondrial</fullName>
    </alternativeName>
</protein>
<dbReference type="InterPro" id="IPR000352">
    <property type="entry name" value="Pep_chain_release_fac_I"/>
</dbReference>
<dbReference type="InterPro" id="IPR052104">
    <property type="entry name" value="Mito_Release_Factor_mL62"/>
</dbReference>
<evidence type="ECO:0000256" key="3">
    <source>
        <dbReference type="ARBA" id="ARBA00039441"/>
    </source>
</evidence>
<gene>
    <name evidence="6" type="primary">ict1</name>
    <name evidence="8" type="synonym">LOC112679264</name>
    <name evidence="6" type="ORF">g.107496</name>
</gene>
<keyword evidence="7" id="KW-1185">Reference proteome</keyword>
<dbReference type="GO" id="GO:0004045">
    <property type="term" value="F:peptidyl-tRNA hydrolase activity"/>
    <property type="evidence" value="ECO:0007669"/>
    <property type="project" value="UniProtKB-EC"/>
</dbReference>
<dbReference type="NCBIfam" id="NF006718">
    <property type="entry name" value="PRK09256.1"/>
    <property type="match status" value="1"/>
</dbReference>
<evidence type="ECO:0000256" key="1">
    <source>
        <dbReference type="ARBA" id="ARBA00013260"/>
    </source>
</evidence>
<organism evidence="6">
    <name type="scientific">Sipha flava</name>
    <name type="common">yellow sugarcane aphid</name>
    <dbReference type="NCBI Taxonomy" id="143950"/>
    <lineage>
        <taxon>Eukaryota</taxon>
        <taxon>Metazoa</taxon>
        <taxon>Ecdysozoa</taxon>
        <taxon>Arthropoda</taxon>
        <taxon>Hexapoda</taxon>
        <taxon>Insecta</taxon>
        <taxon>Pterygota</taxon>
        <taxon>Neoptera</taxon>
        <taxon>Paraneoptera</taxon>
        <taxon>Hemiptera</taxon>
        <taxon>Sternorrhyncha</taxon>
        <taxon>Aphidomorpha</taxon>
        <taxon>Aphidoidea</taxon>
        <taxon>Aphididae</taxon>
        <taxon>Sipha</taxon>
    </lineage>
</organism>
<comment type="similarity">
    <text evidence="2">Belongs to the prokaryotic/mitochondrial release factor family. Mitochondrion-specific ribosomal protein mL62 subfamily.</text>
</comment>
<dbReference type="GO" id="GO:0070126">
    <property type="term" value="P:mitochondrial translational termination"/>
    <property type="evidence" value="ECO:0007669"/>
    <property type="project" value="TreeGrafter"/>
</dbReference>
<dbReference type="SUPFAM" id="SSF110916">
    <property type="entry name" value="Peptidyl-tRNA hydrolase domain-like"/>
    <property type="match status" value="1"/>
</dbReference>
<dbReference type="RefSeq" id="XP_025404786.1">
    <property type="nucleotide sequence ID" value="XM_025549001.1"/>
</dbReference>
<evidence type="ECO:0000256" key="2">
    <source>
        <dbReference type="ARBA" id="ARBA00038225"/>
    </source>
</evidence>
<dbReference type="OrthoDB" id="270639at2759"/>
<dbReference type="GO" id="GO:0005762">
    <property type="term" value="C:mitochondrial large ribosomal subunit"/>
    <property type="evidence" value="ECO:0007669"/>
    <property type="project" value="TreeGrafter"/>
</dbReference>
<evidence type="ECO:0000256" key="4">
    <source>
        <dbReference type="ARBA" id="ARBA00041531"/>
    </source>
</evidence>
<reference evidence="8" key="2">
    <citation type="submission" date="2025-04" db="UniProtKB">
        <authorList>
            <consortium name="RefSeq"/>
        </authorList>
    </citation>
    <scope>IDENTIFICATION</scope>
    <source>
        <tissue evidence="8">Whole body</tissue>
    </source>
</reference>
<keyword evidence="6 8" id="KW-0378">Hydrolase</keyword>
<dbReference type="Gene3D" id="3.30.160.20">
    <property type="match status" value="1"/>
</dbReference>
<evidence type="ECO:0000313" key="6">
    <source>
        <dbReference type="EMBL" id="MBY79426.1"/>
    </source>
</evidence>
<evidence type="ECO:0000313" key="8">
    <source>
        <dbReference type="RefSeq" id="XP_025404786.1"/>
    </source>
</evidence>
<dbReference type="AlphaFoldDB" id="A0A2S2QNT3"/>
<dbReference type="FunFam" id="3.30.160.20:FF:000046">
    <property type="entry name" value="Peptidyl-tRNA hydrolase ICT1"/>
    <property type="match status" value="1"/>
</dbReference>
<reference evidence="6" key="1">
    <citation type="submission" date="2018-04" db="EMBL/GenBank/DDBJ databases">
        <title>Transcriptome assembly of Sipha flava.</title>
        <authorList>
            <person name="Scully E.D."/>
            <person name="Geib S.M."/>
            <person name="Palmer N.A."/>
            <person name="Koch K."/>
            <person name="Bradshaw J."/>
            <person name="Heng-Moss T."/>
            <person name="Sarath G."/>
        </authorList>
    </citation>
    <scope>NUCLEOTIDE SEQUENCE</scope>
</reference>
<evidence type="ECO:0000259" key="5">
    <source>
        <dbReference type="Pfam" id="PF00472"/>
    </source>
</evidence>
<sequence length="191" mass="22054">MSFTVLKCYCNVFRSLSRSNYHSAISLKHLHPKSSLKITTPTPQQIAVDKNNFSGYIPIEELEITYSTSSGPGGQHVNKVQTKVDLRFKVESAKWLNDEVRQKLIDNNRNKLTKDGYLVIRSEKTRTQQLNLADAMERLRSLIWKAAEPEPKPSEETIEKIRRRVEKANRMRLIEKKMKSITKSNRQAPTV</sequence>
<feature type="domain" description="Prokaryotic-type class I peptide chain release factors" evidence="5">
    <location>
        <begin position="56"/>
        <end position="185"/>
    </location>
</feature>
<dbReference type="Pfam" id="PF00472">
    <property type="entry name" value="RF-1"/>
    <property type="match status" value="1"/>
</dbReference>